<dbReference type="AlphaFoldDB" id="B5W8A2"/>
<gene>
    <name evidence="2" type="ORF">AmaxDRAFT_5002</name>
</gene>
<name>B5W8A2_LIMMA</name>
<proteinExistence type="predicted"/>
<evidence type="ECO:0000256" key="1">
    <source>
        <dbReference type="SAM" id="Coils"/>
    </source>
</evidence>
<reference evidence="2 3" key="1">
    <citation type="journal article" date="2011" name="Appl. Environ. Microbiol.">
        <title>Contribution of a Sodium Ion Gradient to Energy Conservation during Fermentation in the Cyanobacterium Arthrospira (Spirulina) maxima CS-328.</title>
        <authorList>
            <person name="Carrieri D."/>
            <person name="Ananyev G."/>
            <person name="Lenz O."/>
            <person name="Bryant D.A."/>
            <person name="Dismukes G.C."/>
        </authorList>
    </citation>
    <scope>NUCLEOTIDE SEQUENCE [LARGE SCALE GENOMIC DNA]</scope>
    <source>
        <strain evidence="2 3">CS-328</strain>
    </source>
</reference>
<organism evidence="2 3">
    <name type="scientific">Limnospira maxima CS-328</name>
    <dbReference type="NCBI Taxonomy" id="513049"/>
    <lineage>
        <taxon>Bacteria</taxon>
        <taxon>Bacillati</taxon>
        <taxon>Cyanobacteriota</taxon>
        <taxon>Cyanophyceae</taxon>
        <taxon>Oscillatoriophycideae</taxon>
        <taxon>Oscillatoriales</taxon>
        <taxon>Sirenicapillariaceae</taxon>
        <taxon>Limnospira</taxon>
    </lineage>
</organism>
<dbReference type="EMBL" id="ABYK01000061">
    <property type="protein sequence ID" value="EDZ92263.1"/>
    <property type="molecule type" value="Genomic_DNA"/>
</dbReference>
<evidence type="ECO:0000313" key="3">
    <source>
        <dbReference type="Proteomes" id="UP000004061"/>
    </source>
</evidence>
<protein>
    <submittedName>
        <fullName evidence="2">Uncharacterized protein</fullName>
    </submittedName>
</protein>
<dbReference type="RefSeq" id="WP_006670594.1">
    <property type="nucleotide sequence ID" value="NZ_ABYK01000061.1"/>
</dbReference>
<keyword evidence="3" id="KW-1185">Reference proteome</keyword>
<accession>B5W8A2</accession>
<evidence type="ECO:0000313" key="2">
    <source>
        <dbReference type="EMBL" id="EDZ92263.1"/>
    </source>
</evidence>
<feature type="coiled-coil region" evidence="1">
    <location>
        <begin position="159"/>
        <end position="186"/>
    </location>
</feature>
<dbReference type="Proteomes" id="UP000004061">
    <property type="component" value="Unassembled WGS sequence"/>
</dbReference>
<keyword evidence="1" id="KW-0175">Coiled coil</keyword>
<comment type="caution">
    <text evidence="2">The sequence shown here is derived from an EMBL/GenBank/DDBJ whole genome shotgun (WGS) entry which is preliminary data.</text>
</comment>
<sequence>MNSQNNQEITVRRQLLSLRAFKELLKNPPDELYNRISEELFLEILNFFSNISPEDQLNPSAMVNYIGSYCYQPGYEIFKESYLKIYRTINSEDIQAVVKKTGCLDDEVDTQPIAKRMLDNEGREICQDLQNWAMPMMLDNEGREIRQDLENWAMQNMLLNECRDIRQYAENQLNEIKERKKRATENDK</sequence>